<evidence type="ECO:0000256" key="2">
    <source>
        <dbReference type="ARBA" id="ARBA00007242"/>
    </source>
</evidence>
<keyword evidence="8" id="KW-0812">Transmembrane</keyword>
<organism evidence="9 10">
    <name type="scientific">Macrostomum lignano</name>
    <dbReference type="NCBI Taxonomy" id="282301"/>
    <lineage>
        <taxon>Eukaryota</taxon>
        <taxon>Metazoa</taxon>
        <taxon>Spiralia</taxon>
        <taxon>Lophotrochozoa</taxon>
        <taxon>Platyhelminthes</taxon>
        <taxon>Rhabditophora</taxon>
        <taxon>Macrostomorpha</taxon>
        <taxon>Macrostomida</taxon>
        <taxon>Macrostomidae</taxon>
        <taxon>Macrostomum</taxon>
    </lineage>
</organism>
<dbReference type="PANTHER" id="PTHR32546:SF26">
    <property type="entry name" value="SMOG, ISOFORM D"/>
    <property type="match status" value="1"/>
</dbReference>
<keyword evidence="3" id="KW-1003">Cell membrane</keyword>
<feature type="transmembrane region" description="Helical" evidence="8">
    <location>
        <begin position="156"/>
        <end position="174"/>
    </location>
</feature>
<reference evidence="10" key="1">
    <citation type="submission" date="2016-11" db="UniProtKB">
        <authorList>
            <consortium name="WormBaseParasite"/>
        </authorList>
    </citation>
    <scope>IDENTIFICATION</scope>
</reference>
<accession>A0A1I8F480</accession>
<keyword evidence="9" id="KW-1185">Reference proteome</keyword>
<feature type="transmembrane region" description="Helical" evidence="8">
    <location>
        <begin position="223"/>
        <end position="245"/>
    </location>
</feature>
<keyword evidence="8" id="KW-0472">Membrane</keyword>
<dbReference type="InterPro" id="IPR043458">
    <property type="entry name" value="GPR158/179"/>
</dbReference>
<evidence type="ECO:0000256" key="3">
    <source>
        <dbReference type="ARBA" id="ARBA00022475"/>
    </source>
</evidence>
<dbReference type="Proteomes" id="UP000095280">
    <property type="component" value="Unplaced"/>
</dbReference>
<evidence type="ECO:0000256" key="7">
    <source>
        <dbReference type="ARBA" id="ARBA00023224"/>
    </source>
</evidence>
<evidence type="ECO:0000256" key="4">
    <source>
        <dbReference type="ARBA" id="ARBA00023040"/>
    </source>
</evidence>
<keyword evidence="6" id="KW-0325">Glycoprotein</keyword>
<dbReference type="AlphaFoldDB" id="A0A1I8F480"/>
<name>A0A1I8F480_9PLAT</name>
<keyword evidence="7" id="KW-0807">Transducer</keyword>
<evidence type="ECO:0000313" key="9">
    <source>
        <dbReference type="Proteomes" id="UP000095280"/>
    </source>
</evidence>
<keyword evidence="4" id="KW-0297">G-protein coupled receptor</keyword>
<comment type="similarity">
    <text evidence="2">Belongs to the G-protein coupled receptor 3 family.</text>
</comment>
<evidence type="ECO:0000256" key="5">
    <source>
        <dbReference type="ARBA" id="ARBA00023170"/>
    </source>
</evidence>
<dbReference type="GO" id="GO:0005886">
    <property type="term" value="C:plasma membrane"/>
    <property type="evidence" value="ECO:0007669"/>
    <property type="project" value="UniProtKB-SubCell"/>
</dbReference>
<evidence type="ECO:0000256" key="6">
    <source>
        <dbReference type="ARBA" id="ARBA00023180"/>
    </source>
</evidence>
<proteinExistence type="inferred from homology"/>
<dbReference type="WBParaSite" id="maker-unitig_19986-snap-gene-0.2-mRNA-1">
    <property type="protein sequence ID" value="maker-unitig_19986-snap-gene-0.2-mRNA-1"/>
    <property type="gene ID" value="maker-unitig_19986-snap-gene-0.2"/>
</dbReference>
<keyword evidence="5" id="KW-0675">Receptor</keyword>
<keyword evidence="8" id="KW-1133">Transmembrane helix</keyword>
<comment type="subcellular location">
    <subcellularLocation>
        <location evidence="1">Cell membrane</location>
        <topology evidence="1">Multi-pass membrane protein</topology>
    </subcellularLocation>
</comment>
<dbReference type="GO" id="GO:0004930">
    <property type="term" value="F:G protein-coupled receptor activity"/>
    <property type="evidence" value="ECO:0007669"/>
    <property type="project" value="UniProtKB-KW"/>
</dbReference>
<evidence type="ECO:0000256" key="1">
    <source>
        <dbReference type="ARBA" id="ARBA00004651"/>
    </source>
</evidence>
<protein>
    <submittedName>
        <fullName evidence="10">G_PROTEIN_RECEP_F1_2 domain-containing protein</fullName>
    </submittedName>
</protein>
<evidence type="ECO:0000313" key="10">
    <source>
        <dbReference type="WBParaSite" id="maker-unitig_19986-snap-gene-0.2-mRNA-1"/>
    </source>
</evidence>
<evidence type="ECO:0000256" key="8">
    <source>
        <dbReference type="SAM" id="Phobius"/>
    </source>
</evidence>
<sequence length="284" mass="31654">GWVVLQFELERVEINQCRNESTFRSLYANNVCAIRAQRSACTSPDQGLSDTNFYCKCRRYFHHGNFSGEQVRMQYLLHRKGSASNYSSLECGPCPAECPGSCATNGDCLIKHDLDILRALPLVIQTFLMTGSSLRLSIRRKAHDDARTPIGDLLKYLAGIVAVAVGFMAAWTAATLDHSRRLHGTLRACNCSSADQLSASADFSDGGAASTSSADRTHPDYVYLMYFARCHLTCYVTAAALVICAKAELKRLYTQLEIFKTKVMRKENPHISKRKGGRKQTHRR</sequence>
<dbReference type="PANTHER" id="PTHR32546">
    <property type="entry name" value="G-PROTEIN COUPLED RECEPTOR 158-RELATED"/>
    <property type="match status" value="1"/>
</dbReference>